<feature type="compositionally biased region" description="Basic residues" evidence="1">
    <location>
        <begin position="19"/>
        <end position="42"/>
    </location>
</feature>
<feature type="region of interest" description="Disordered" evidence="1">
    <location>
        <begin position="1"/>
        <end position="62"/>
    </location>
</feature>
<dbReference type="AlphaFoldDB" id="A0A2I0LIZ7"/>
<dbReference type="EMBL" id="AKCR02000346">
    <property type="protein sequence ID" value="PKK17333.1"/>
    <property type="molecule type" value="Genomic_DNA"/>
</dbReference>
<accession>A0A2I0LIZ7</accession>
<reference evidence="2 3" key="1">
    <citation type="journal article" date="2013" name="Science">
        <title>Genomic diversity and evolution of the head crest in the rock pigeon.</title>
        <authorList>
            <person name="Shapiro M.D."/>
            <person name="Kronenberg Z."/>
            <person name="Li C."/>
            <person name="Domyan E.T."/>
            <person name="Pan H."/>
            <person name="Campbell M."/>
            <person name="Tan H."/>
            <person name="Huff C.D."/>
            <person name="Hu H."/>
            <person name="Vickrey A.I."/>
            <person name="Nielsen S.C."/>
            <person name="Stringham S.A."/>
            <person name="Hu H."/>
            <person name="Willerslev E."/>
            <person name="Gilbert M.T."/>
            <person name="Yandell M."/>
            <person name="Zhang G."/>
            <person name="Wang J."/>
        </authorList>
    </citation>
    <scope>NUCLEOTIDE SEQUENCE [LARGE SCALE GENOMIC DNA]</scope>
    <source>
        <tissue evidence="2">Blood</tissue>
    </source>
</reference>
<sequence>MPSAWPRRRSVSTGANSRPRPRSSRPSKGHRSHWRGRGRTRRSAIMQMSCPTRKPSSSLTVS</sequence>
<keyword evidence="3" id="KW-1185">Reference proteome</keyword>
<comment type="caution">
    <text evidence="2">The sequence shown here is derived from an EMBL/GenBank/DDBJ whole genome shotgun (WGS) entry which is preliminary data.</text>
</comment>
<evidence type="ECO:0000256" key="1">
    <source>
        <dbReference type="SAM" id="MobiDB-lite"/>
    </source>
</evidence>
<proteinExistence type="predicted"/>
<organism evidence="2 3">
    <name type="scientific">Columba livia</name>
    <name type="common">Rock dove</name>
    <dbReference type="NCBI Taxonomy" id="8932"/>
    <lineage>
        <taxon>Eukaryota</taxon>
        <taxon>Metazoa</taxon>
        <taxon>Chordata</taxon>
        <taxon>Craniata</taxon>
        <taxon>Vertebrata</taxon>
        <taxon>Euteleostomi</taxon>
        <taxon>Archelosauria</taxon>
        <taxon>Archosauria</taxon>
        <taxon>Dinosauria</taxon>
        <taxon>Saurischia</taxon>
        <taxon>Theropoda</taxon>
        <taxon>Coelurosauria</taxon>
        <taxon>Aves</taxon>
        <taxon>Neognathae</taxon>
        <taxon>Neoaves</taxon>
        <taxon>Columbimorphae</taxon>
        <taxon>Columbiformes</taxon>
        <taxon>Columbidae</taxon>
        <taxon>Columba</taxon>
    </lineage>
</organism>
<gene>
    <name evidence="2" type="ORF">A306_00000432</name>
</gene>
<evidence type="ECO:0000313" key="3">
    <source>
        <dbReference type="Proteomes" id="UP000053872"/>
    </source>
</evidence>
<dbReference type="Proteomes" id="UP000053872">
    <property type="component" value="Unassembled WGS sequence"/>
</dbReference>
<evidence type="ECO:0000313" key="2">
    <source>
        <dbReference type="EMBL" id="PKK17333.1"/>
    </source>
</evidence>
<protein>
    <submittedName>
        <fullName evidence="2">Uncharacterized protein</fullName>
    </submittedName>
</protein>
<name>A0A2I0LIZ7_COLLI</name>
<feature type="compositionally biased region" description="Basic residues" evidence="1">
    <location>
        <begin position="1"/>
        <end position="10"/>
    </location>
</feature>
<dbReference type="InParanoid" id="A0A2I0LIZ7"/>